<evidence type="ECO:0000313" key="2">
    <source>
        <dbReference type="Proteomes" id="UP000240962"/>
    </source>
</evidence>
<proteinExistence type="predicted"/>
<gene>
    <name evidence="1" type="ORF">THALASSA_167</name>
</gene>
<sequence length="104" mass="11687">MKGSMKLKFDLGWVFSVTLAVGVIMFGAARLSLAMEAQERLATSCQLFEESLYDAVEKDPGDKRGIITARCINEYKKPTLAIALDTDKWSYQEIYAKAVRTLKM</sequence>
<organism evidence="1 2">
    <name type="scientific">Vibrio phage Thalassa</name>
    <dbReference type="NCBI Taxonomy" id="2570301"/>
    <lineage>
        <taxon>Viruses</taxon>
        <taxon>Duplodnaviria</taxon>
        <taxon>Heunggongvirae</taxon>
        <taxon>Uroviricota</taxon>
        <taxon>Caudoviricetes</taxon>
        <taxon>Demerecviridae</taxon>
        <taxon>Ermolyevavirinae</taxon>
        <taxon>Thalassavirus</taxon>
        <taxon>Thalassavirus thalassa</taxon>
    </lineage>
</organism>
<protein>
    <submittedName>
        <fullName evidence="1">Uncharacterized protein</fullName>
    </submittedName>
</protein>
<evidence type="ECO:0000313" key="1">
    <source>
        <dbReference type="EMBL" id="AUG85346.1"/>
    </source>
</evidence>
<keyword evidence="2" id="KW-1185">Reference proteome</keyword>
<dbReference type="Proteomes" id="UP000240962">
    <property type="component" value="Segment"/>
</dbReference>
<name>A0A2H5BH85_9CAUD</name>
<reference evidence="2" key="1">
    <citation type="submission" date="2017-12" db="EMBL/GenBank/DDBJ databases">
        <authorList>
            <person name="Page C.L."/>
            <person name="McFadden E.F."/>
            <person name="Syed A.X."/>
            <person name="Lafty E.M."/>
            <person name="Hyatt D.A."/>
            <person name="Farronato D.M."/>
            <person name="Dong S.Z."/>
            <person name="Apostolopoulos E.L."/>
            <person name="Broussard G.W."/>
        </authorList>
    </citation>
    <scope>NUCLEOTIDE SEQUENCE [LARGE SCALE GENOMIC DNA]</scope>
</reference>
<dbReference type="EMBL" id="MG649967">
    <property type="protein sequence ID" value="AUG85346.1"/>
    <property type="molecule type" value="Genomic_DNA"/>
</dbReference>
<accession>A0A2H5BH85</accession>